<dbReference type="GO" id="GO:0020037">
    <property type="term" value="F:heme binding"/>
    <property type="evidence" value="ECO:0007669"/>
    <property type="project" value="InterPro"/>
</dbReference>
<keyword evidence="4 8" id="KW-0479">Metal-binding</keyword>
<dbReference type="Pfam" id="PF00067">
    <property type="entry name" value="p450"/>
    <property type="match status" value="2"/>
</dbReference>
<evidence type="ECO:0000256" key="1">
    <source>
        <dbReference type="ARBA" id="ARBA00001971"/>
    </source>
</evidence>
<comment type="cofactor">
    <cofactor evidence="1 8">
        <name>heme</name>
        <dbReference type="ChEBI" id="CHEBI:30413"/>
    </cofactor>
</comment>
<dbReference type="PRINTS" id="PR00465">
    <property type="entry name" value="EP450IV"/>
</dbReference>
<dbReference type="GO" id="GO:0044550">
    <property type="term" value="P:secondary metabolite biosynthetic process"/>
    <property type="evidence" value="ECO:0007669"/>
    <property type="project" value="UniProtKB-ARBA"/>
</dbReference>
<evidence type="ECO:0000256" key="2">
    <source>
        <dbReference type="ARBA" id="ARBA00010617"/>
    </source>
</evidence>
<protein>
    <recommendedName>
        <fullName evidence="11">Cytochrome P450</fullName>
    </recommendedName>
</protein>
<evidence type="ECO:0000256" key="7">
    <source>
        <dbReference type="ARBA" id="ARBA00023033"/>
    </source>
</evidence>
<feature type="binding site" description="axial binding residue" evidence="8">
    <location>
        <position position="420"/>
    </location>
    <ligand>
        <name>heme</name>
        <dbReference type="ChEBI" id="CHEBI:30413"/>
    </ligand>
    <ligandPart>
        <name>Fe</name>
        <dbReference type="ChEBI" id="CHEBI:18248"/>
    </ligandPart>
</feature>
<comment type="similarity">
    <text evidence="2">Belongs to the cytochrome P450 family.</text>
</comment>
<evidence type="ECO:0000313" key="9">
    <source>
        <dbReference type="EMBL" id="RDW63133.1"/>
    </source>
</evidence>
<keyword evidence="6 8" id="KW-0408">Iron</keyword>
<keyword evidence="5" id="KW-0560">Oxidoreductase</keyword>
<keyword evidence="3 8" id="KW-0349">Heme</keyword>
<dbReference type="InterPro" id="IPR001128">
    <property type="entry name" value="Cyt_P450"/>
</dbReference>
<dbReference type="InterPro" id="IPR002403">
    <property type="entry name" value="Cyt_P450_E_grp-IV"/>
</dbReference>
<reference evidence="9 10" key="1">
    <citation type="journal article" date="2018" name="IMA Fungus">
        <title>IMA Genome-F 9: Draft genome sequence of Annulohypoxylon stygium, Aspergillus mulundensis, Berkeleyomyces basicola (syn. Thielaviopsis basicola), Ceratocystis smalleyi, two Cercospora beticola strains, Coleophoma cylindrospora, Fusarium fracticaudum, Phialophora cf. hyalina, and Morchella septimelata.</title>
        <authorList>
            <person name="Wingfield B.D."/>
            <person name="Bills G.F."/>
            <person name="Dong Y."/>
            <person name="Huang W."/>
            <person name="Nel W.J."/>
            <person name="Swalarsk-Parry B.S."/>
            <person name="Vaghefi N."/>
            <person name="Wilken P.M."/>
            <person name="An Z."/>
            <person name="de Beer Z.W."/>
            <person name="De Vos L."/>
            <person name="Chen L."/>
            <person name="Duong T.A."/>
            <person name="Gao Y."/>
            <person name="Hammerbacher A."/>
            <person name="Kikkert J.R."/>
            <person name="Li Y."/>
            <person name="Li H."/>
            <person name="Li K."/>
            <person name="Li Q."/>
            <person name="Liu X."/>
            <person name="Ma X."/>
            <person name="Naidoo K."/>
            <person name="Pethybridge S.J."/>
            <person name="Sun J."/>
            <person name="Steenkamp E.T."/>
            <person name="van der Nest M.A."/>
            <person name="van Wyk S."/>
            <person name="Wingfield M.J."/>
            <person name="Xiong C."/>
            <person name="Yue Q."/>
            <person name="Zhang X."/>
        </authorList>
    </citation>
    <scope>NUCLEOTIDE SEQUENCE [LARGE SCALE GENOMIC DNA]</scope>
    <source>
        <strain evidence="9 10">DSM 5745</strain>
    </source>
</reference>
<dbReference type="GeneID" id="38120614"/>
<dbReference type="CDD" id="cd11062">
    <property type="entry name" value="CYP58-like"/>
    <property type="match status" value="1"/>
</dbReference>
<evidence type="ECO:0000256" key="4">
    <source>
        <dbReference type="ARBA" id="ARBA00022723"/>
    </source>
</evidence>
<keyword evidence="10" id="KW-1185">Reference proteome</keyword>
<dbReference type="RefSeq" id="XP_026599322.1">
    <property type="nucleotide sequence ID" value="XM_026752260.1"/>
</dbReference>
<organism evidence="9 10">
    <name type="scientific">Aspergillus mulundensis</name>
    <dbReference type="NCBI Taxonomy" id="1810919"/>
    <lineage>
        <taxon>Eukaryota</taxon>
        <taxon>Fungi</taxon>
        <taxon>Dikarya</taxon>
        <taxon>Ascomycota</taxon>
        <taxon>Pezizomycotina</taxon>
        <taxon>Eurotiomycetes</taxon>
        <taxon>Eurotiomycetidae</taxon>
        <taxon>Eurotiales</taxon>
        <taxon>Aspergillaceae</taxon>
        <taxon>Aspergillus</taxon>
        <taxon>Aspergillus subgen. Nidulantes</taxon>
    </lineage>
</organism>
<evidence type="ECO:0000256" key="6">
    <source>
        <dbReference type="ARBA" id="ARBA00023004"/>
    </source>
</evidence>
<dbReference type="AlphaFoldDB" id="A0A3D8QMR9"/>
<keyword evidence="7" id="KW-0503">Monooxygenase</keyword>
<evidence type="ECO:0000256" key="8">
    <source>
        <dbReference type="PIRSR" id="PIRSR602403-1"/>
    </source>
</evidence>
<dbReference type="PANTHER" id="PTHR24305">
    <property type="entry name" value="CYTOCHROME P450"/>
    <property type="match status" value="1"/>
</dbReference>
<evidence type="ECO:0000256" key="5">
    <source>
        <dbReference type="ARBA" id="ARBA00023002"/>
    </source>
</evidence>
<dbReference type="Proteomes" id="UP000256690">
    <property type="component" value="Unassembled WGS sequence"/>
</dbReference>
<dbReference type="OrthoDB" id="3945418at2759"/>
<dbReference type="Gene3D" id="1.10.630.10">
    <property type="entry name" value="Cytochrome P450"/>
    <property type="match status" value="1"/>
</dbReference>
<evidence type="ECO:0000256" key="3">
    <source>
        <dbReference type="ARBA" id="ARBA00022617"/>
    </source>
</evidence>
<dbReference type="GO" id="GO:0005506">
    <property type="term" value="F:iron ion binding"/>
    <property type="evidence" value="ECO:0007669"/>
    <property type="project" value="InterPro"/>
</dbReference>
<dbReference type="STRING" id="1810919.A0A3D8QMR9"/>
<comment type="caution">
    <text evidence="9">The sequence shown here is derived from an EMBL/GenBank/DDBJ whole genome shotgun (WGS) entry which is preliminary data.</text>
</comment>
<dbReference type="GO" id="GO:0004497">
    <property type="term" value="F:monooxygenase activity"/>
    <property type="evidence" value="ECO:0007669"/>
    <property type="project" value="UniProtKB-KW"/>
</dbReference>
<dbReference type="InterPro" id="IPR050121">
    <property type="entry name" value="Cytochrome_P450_monoxygenase"/>
</dbReference>
<dbReference type="InterPro" id="IPR036396">
    <property type="entry name" value="Cyt_P450_sf"/>
</dbReference>
<evidence type="ECO:0000313" key="10">
    <source>
        <dbReference type="Proteomes" id="UP000256690"/>
    </source>
</evidence>
<dbReference type="EMBL" id="PVWQ01000015">
    <property type="protein sequence ID" value="RDW63133.1"/>
    <property type="molecule type" value="Genomic_DNA"/>
</dbReference>
<sequence>MALISLVLALLLTYNIALIVHRLYFSPLAKFPGSKLAAATGWYEFYFDYWKNGKYIFEIERMHKVYGPIIRVTPDELSIHDPNFYNEIYVTESKRRTNYYDLYCNGIDFEGAHILTVDHALHRKRRKPLEPFFSRMNVQTLQPMLAEMTLRFERRLRGLAGTGTVVRLDHAAAAFSGDIIARICLDNMGQGCFLDDPEFSPHWYNLIHMLVRSIPLFKAFPVLIRNAGNKTGTTSQATATSLFHHIAQSDMPESERSLERLANEAQVLLGGGTASTARTIAFASFYILDRPDIRAHLRTELGEVMADWPRRVPSWADLEKLVYLQAVIKEALRFVFPLPLPLLSYGVMHRLPRISPDQPIQYGSYSIPPGTPVGMSAYLMHSDPTVYPSPSQFQPHRWLGRIDPSMNRNWVPFARGSRNCLGMNTRGNKPLPGGLASAGWAADGAVWHGRERRGAGA</sequence>
<name>A0A3D8QMR9_9EURO</name>
<evidence type="ECO:0008006" key="11">
    <source>
        <dbReference type="Google" id="ProtNLM"/>
    </source>
</evidence>
<dbReference type="PANTHER" id="PTHR24305:SF157">
    <property type="entry name" value="N-ACETYLTRYPTOPHAN 6-HYDROXYLASE IVOC-RELATED"/>
    <property type="match status" value="1"/>
</dbReference>
<gene>
    <name evidence="9" type="ORF">DSM5745_10244</name>
</gene>
<accession>A0A3D8QMR9</accession>
<dbReference type="SUPFAM" id="SSF48264">
    <property type="entry name" value="Cytochrome P450"/>
    <property type="match status" value="1"/>
</dbReference>
<dbReference type="GO" id="GO:0016705">
    <property type="term" value="F:oxidoreductase activity, acting on paired donors, with incorporation or reduction of molecular oxygen"/>
    <property type="evidence" value="ECO:0007669"/>
    <property type="project" value="InterPro"/>
</dbReference>
<proteinExistence type="inferred from homology"/>